<protein>
    <submittedName>
        <fullName evidence="3">Uncharacterized protein</fullName>
    </submittedName>
</protein>
<sequence>MDGYIKVSLGEMLNQIGENRVKSILSNFSCPKNVDIEHFLKRTAIAFEIQGVSKTTLVFAQSKGELVLAGYFTLANKSIIIDKSKFSAAMRRRINRFCTEVTTPTNNRLSVIAAPLIGQLGKNFKDNANSLITGDELLKMACDKVAQAQEIIGGKIVYLECEDKLRLMDFYDRNGFVKFGSRVLDDDEKDSIYGDHLLQMLRYL</sequence>
<evidence type="ECO:0000256" key="1">
    <source>
        <dbReference type="ARBA" id="ARBA00022679"/>
    </source>
</evidence>
<dbReference type="GO" id="GO:0016746">
    <property type="term" value="F:acyltransferase activity"/>
    <property type="evidence" value="ECO:0007669"/>
    <property type="project" value="UniProtKB-KW"/>
</dbReference>
<dbReference type="PANTHER" id="PTHR36449">
    <property type="entry name" value="ACETYLTRANSFERASE-RELATED"/>
    <property type="match status" value="1"/>
</dbReference>
<evidence type="ECO:0000313" key="4">
    <source>
        <dbReference type="Proteomes" id="UP000184089"/>
    </source>
</evidence>
<comment type="caution">
    <text evidence="3">The sequence shown here is derived from an EMBL/GenBank/DDBJ whole genome shotgun (WGS) entry which is preliminary data.</text>
</comment>
<proteinExistence type="predicted"/>
<keyword evidence="1" id="KW-0808">Transferase</keyword>
<dbReference type="EMBL" id="FQVY01000004">
    <property type="protein sequence ID" value="SHG51671.1"/>
    <property type="molecule type" value="Genomic_DNA"/>
</dbReference>
<evidence type="ECO:0000256" key="2">
    <source>
        <dbReference type="ARBA" id="ARBA00023315"/>
    </source>
</evidence>
<name>A0AAQ1MFD1_9FIRM</name>
<dbReference type="RefSeq" id="WP_044993334.1">
    <property type="nucleotide sequence ID" value="NZ_FQVY01000004.1"/>
</dbReference>
<dbReference type="AlphaFoldDB" id="A0AAQ1MFD1"/>
<keyword evidence="2" id="KW-0012">Acyltransferase</keyword>
<evidence type="ECO:0000313" key="3">
    <source>
        <dbReference type="EMBL" id="SHG51671.1"/>
    </source>
</evidence>
<organism evidence="3 4">
    <name type="scientific">Bittarella massiliensis</name>
    <name type="common">ex Durand et al. 2017</name>
    <dbReference type="NCBI Taxonomy" id="1720313"/>
    <lineage>
        <taxon>Bacteria</taxon>
        <taxon>Bacillati</taxon>
        <taxon>Bacillota</taxon>
        <taxon>Clostridia</taxon>
        <taxon>Eubacteriales</taxon>
        <taxon>Oscillospiraceae</taxon>
        <taxon>Bittarella (ex Durand et al. 2017)</taxon>
    </lineage>
</organism>
<dbReference type="Proteomes" id="UP000184089">
    <property type="component" value="Unassembled WGS sequence"/>
</dbReference>
<gene>
    <name evidence="3" type="ORF">SAMN05444424_2630</name>
</gene>
<dbReference type="Gene3D" id="3.40.630.30">
    <property type="match status" value="1"/>
</dbReference>
<accession>A0AAQ1MFD1</accession>
<dbReference type="PANTHER" id="PTHR36449:SF1">
    <property type="entry name" value="ACETYLTRANSFERASE"/>
    <property type="match status" value="1"/>
</dbReference>
<reference evidence="4" key="1">
    <citation type="submission" date="2016-11" db="EMBL/GenBank/DDBJ databases">
        <authorList>
            <person name="Jaros S."/>
            <person name="Januszkiewicz K."/>
            <person name="Wedrychowicz H."/>
        </authorList>
    </citation>
    <scope>NUCLEOTIDE SEQUENCE [LARGE SCALE GENOMIC DNA]</scope>
    <source>
        <strain evidence="4">DSM 4029</strain>
    </source>
</reference>